<proteinExistence type="predicted"/>
<evidence type="ECO:0000313" key="3">
    <source>
        <dbReference type="Proteomes" id="UP000059542"/>
    </source>
</evidence>
<feature type="signal peptide" evidence="1">
    <location>
        <begin position="1"/>
        <end position="23"/>
    </location>
</feature>
<keyword evidence="1" id="KW-0732">Signal</keyword>
<dbReference type="KEGG" id="hyg:AUC43_07495"/>
<reference evidence="2 3" key="1">
    <citation type="submission" date="2015-12" db="EMBL/GenBank/DDBJ databases">
        <authorList>
            <person name="Shamseldin A."/>
            <person name="Moawad H."/>
            <person name="Abd El-Rahim W.M."/>
            <person name="Sadowsky M.J."/>
        </authorList>
    </citation>
    <scope>NUCLEOTIDE SEQUENCE [LARGE SCALE GENOMIC DNA]</scope>
    <source>
        <strain evidence="2 3">DG5B</strain>
    </source>
</reference>
<feature type="chain" id="PRO_5006845051" evidence="1">
    <location>
        <begin position="24"/>
        <end position="151"/>
    </location>
</feature>
<evidence type="ECO:0000313" key="2">
    <source>
        <dbReference type="EMBL" id="ALW84948.1"/>
    </source>
</evidence>
<gene>
    <name evidence="2" type="ORF">AUC43_07495</name>
</gene>
<sequence length="151" mass="17098">MKIRNYCLVLGILLFSMASSLRAAGQAAAGRRTLAQAGDTVWVVINHVKADKRAQFERFVTEIFWPMAAKLGPADQRTFRQTRVLNPVRPEADGTYSYFFVMDPVITGANYDILTLLKKMYGNEKAAAYFKQFTESLSGKHQMFVTVQSRY</sequence>
<organism evidence="2 3">
    <name type="scientific">Hymenobacter sedentarius</name>
    <dbReference type="NCBI Taxonomy" id="1411621"/>
    <lineage>
        <taxon>Bacteria</taxon>
        <taxon>Pseudomonadati</taxon>
        <taxon>Bacteroidota</taxon>
        <taxon>Cytophagia</taxon>
        <taxon>Cytophagales</taxon>
        <taxon>Hymenobacteraceae</taxon>
        <taxon>Hymenobacter</taxon>
    </lineage>
</organism>
<evidence type="ECO:0000256" key="1">
    <source>
        <dbReference type="SAM" id="SignalP"/>
    </source>
</evidence>
<accession>A0A0U3SFM6</accession>
<dbReference type="EMBL" id="CP013909">
    <property type="protein sequence ID" value="ALW84948.1"/>
    <property type="molecule type" value="Genomic_DNA"/>
</dbReference>
<dbReference type="AlphaFoldDB" id="A0A0U3SFM6"/>
<keyword evidence="3" id="KW-1185">Reference proteome</keyword>
<dbReference type="Proteomes" id="UP000059542">
    <property type="component" value="Chromosome"/>
</dbReference>
<protein>
    <submittedName>
        <fullName evidence="2">Uncharacterized protein</fullName>
    </submittedName>
</protein>
<name>A0A0U3SFM6_9BACT</name>